<keyword evidence="1" id="KW-1133">Transmembrane helix</keyword>
<gene>
    <name evidence="2" type="ORF">Taro_040749</name>
</gene>
<name>A0A843WCM6_COLES</name>
<feature type="non-terminal residue" evidence="2">
    <location>
        <position position="1"/>
    </location>
</feature>
<keyword evidence="1" id="KW-0472">Membrane</keyword>
<dbReference type="AlphaFoldDB" id="A0A843WCM6"/>
<feature type="transmembrane region" description="Helical" evidence="1">
    <location>
        <begin position="189"/>
        <end position="207"/>
    </location>
</feature>
<accession>A0A843WCM6</accession>
<protein>
    <submittedName>
        <fullName evidence="2">Uncharacterized protein</fullName>
    </submittedName>
</protein>
<keyword evidence="3" id="KW-1185">Reference proteome</keyword>
<keyword evidence="1" id="KW-0812">Transmembrane</keyword>
<comment type="caution">
    <text evidence="2">The sequence shown here is derived from an EMBL/GenBank/DDBJ whole genome shotgun (WGS) entry which is preliminary data.</text>
</comment>
<proteinExistence type="predicted"/>
<reference evidence="2" key="1">
    <citation type="submission" date="2017-07" db="EMBL/GenBank/DDBJ databases">
        <title>Taro Niue Genome Assembly and Annotation.</title>
        <authorList>
            <person name="Atibalentja N."/>
            <person name="Keating K."/>
            <person name="Fields C.J."/>
        </authorList>
    </citation>
    <scope>NUCLEOTIDE SEQUENCE</scope>
    <source>
        <strain evidence="2">Niue_2</strain>
        <tissue evidence="2">Leaf</tissue>
    </source>
</reference>
<evidence type="ECO:0000256" key="1">
    <source>
        <dbReference type="SAM" id="Phobius"/>
    </source>
</evidence>
<dbReference type="EMBL" id="NMUH01003983">
    <property type="protein sequence ID" value="MQM07902.1"/>
    <property type="molecule type" value="Genomic_DNA"/>
</dbReference>
<feature type="transmembrane region" description="Helical" evidence="1">
    <location>
        <begin position="214"/>
        <end position="233"/>
    </location>
</feature>
<evidence type="ECO:0000313" key="2">
    <source>
        <dbReference type="EMBL" id="MQM07902.1"/>
    </source>
</evidence>
<evidence type="ECO:0000313" key="3">
    <source>
        <dbReference type="Proteomes" id="UP000652761"/>
    </source>
</evidence>
<organism evidence="2 3">
    <name type="scientific">Colocasia esculenta</name>
    <name type="common">Wild taro</name>
    <name type="synonym">Arum esculentum</name>
    <dbReference type="NCBI Taxonomy" id="4460"/>
    <lineage>
        <taxon>Eukaryota</taxon>
        <taxon>Viridiplantae</taxon>
        <taxon>Streptophyta</taxon>
        <taxon>Embryophyta</taxon>
        <taxon>Tracheophyta</taxon>
        <taxon>Spermatophyta</taxon>
        <taxon>Magnoliopsida</taxon>
        <taxon>Liliopsida</taxon>
        <taxon>Araceae</taxon>
        <taxon>Aroideae</taxon>
        <taxon>Colocasieae</taxon>
        <taxon>Colocasia</taxon>
    </lineage>
</organism>
<sequence>HPTAIPVICSLVPSVVPPACGRACGETSFLCGCSVSLVVTPVCAFPYFMEVWDGGACVVRLWSDVVAPVFHPWVSVRPSGSLARVREVASFLVGFECELQESVVAVVGCACYERGRLLASLLKLSRCFVCSVAPLVEHCDTFLWLLSALCWLVVNSGEVLPEFFSVGYDGIVERPVACLLCLLSVGHSGWWSSAMVFGVVWCTVVTFMAKRALCFVYALEALVTIWCVALSAYGSRSIALCLCASKSQCGCCAIEAVGFTVRGRCGLFCPSMLAVPCMWLLHHVLVLEWFVFVPSGALVHCVVPWVAPDAFDSTVCCAMCPDRELRVALSVVRQALVVACVQVSSLAWERVRSIVVPCFGLGPSEVDVLFSASTVVSIPMQLADIFSFLALPTSDVFPGFASAHVPSLLSSPLFHFLLPSLLSEVGELPLFPVRRLGRGGAGVLVAECWSGVEQGGGSQSDVKGPNGSSSSLHLGGPWDGPISRFGLLTDIATGWLSRYQSEGDVYPVAF</sequence>
<dbReference type="Proteomes" id="UP000652761">
    <property type="component" value="Unassembled WGS sequence"/>
</dbReference>